<evidence type="ECO:0000313" key="3">
    <source>
        <dbReference type="Proteomes" id="UP000799118"/>
    </source>
</evidence>
<keyword evidence="3" id="KW-1185">Reference proteome</keyword>
<feature type="compositionally biased region" description="Basic and acidic residues" evidence="1">
    <location>
        <begin position="130"/>
        <end position="144"/>
    </location>
</feature>
<organism evidence="2 3">
    <name type="scientific">Gymnopus androsaceus JB14</name>
    <dbReference type="NCBI Taxonomy" id="1447944"/>
    <lineage>
        <taxon>Eukaryota</taxon>
        <taxon>Fungi</taxon>
        <taxon>Dikarya</taxon>
        <taxon>Basidiomycota</taxon>
        <taxon>Agaricomycotina</taxon>
        <taxon>Agaricomycetes</taxon>
        <taxon>Agaricomycetidae</taxon>
        <taxon>Agaricales</taxon>
        <taxon>Marasmiineae</taxon>
        <taxon>Omphalotaceae</taxon>
        <taxon>Gymnopus</taxon>
    </lineage>
</organism>
<evidence type="ECO:0000313" key="2">
    <source>
        <dbReference type="EMBL" id="KAE9385720.1"/>
    </source>
</evidence>
<sequence>MSSSGQRVTFIPTDDLFNFDSQPGPMSVATDDDDEEMLELFGENNVLETGAEHPGTNKRQRQHTHSSSEGSVVPLSKRRRSESPFLEEKSGKWKDKEWHWAEPDEAFRKRMEETRQRLREEGRNRRKERRDKMSGRWGDKLPEAGKELPHMRYTRFICESREVIPAGTGLGIERFSDEHNREISAFVESFGKTYLDATAFMVEEVESSRNKGKQKAKSGTCRH</sequence>
<accession>A0A6A4GK01</accession>
<feature type="region of interest" description="Disordered" evidence="1">
    <location>
        <begin position="115"/>
        <end position="144"/>
    </location>
</feature>
<name>A0A6A4GK01_9AGAR</name>
<proteinExistence type="predicted"/>
<protein>
    <submittedName>
        <fullName evidence="2">Uncharacterized protein</fullName>
    </submittedName>
</protein>
<dbReference type="AlphaFoldDB" id="A0A6A4GK01"/>
<dbReference type="Proteomes" id="UP000799118">
    <property type="component" value="Unassembled WGS sequence"/>
</dbReference>
<feature type="region of interest" description="Disordered" evidence="1">
    <location>
        <begin position="1"/>
        <end position="92"/>
    </location>
</feature>
<reference evidence="2" key="1">
    <citation type="journal article" date="2019" name="Environ. Microbiol.">
        <title>Fungal ecological strategies reflected in gene transcription - a case study of two litter decomposers.</title>
        <authorList>
            <person name="Barbi F."/>
            <person name="Kohler A."/>
            <person name="Barry K."/>
            <person name="Baskaran P."/>
            <person name="Daum C."/>
            <person name="Fauchery L."/>
            <person name="Ihrmark K."/>
            <person name="Kuo A."/>
            <person name="LaButti K."/>
            <person name="Lipzen A."/>
            <person name="Morin E."/>
            <person name="Grigoriev I.V."/>
            <person name="Henrissat B."/>
            <person name="Lindahl B."/>
            <person name="Martin F."/>
        </authorList>
    </citation>
    <scope>NUCLEOTIDE SEQUENCE</scope>
    <source>
        <strain evidence="2">JB14</strain>
    </source>
</reference>
<dbReference type="EMBL" id="ML769951">
    <property type="protein sequence ID" value="KAE9385720.1"/>
    <property type="molecule type" value="Genomic_DNA"/>
</dbReference>
<gene>
    <name evidence="2" type="ORF">BT96DRAFT_1006771</name>
</gene>
<evidence type="ECO:0000256" key="1">
    <source>
        <dbReference type="SAM" id="MobiDB-lite"/>
    </source>
</evidence>